<keyword evidence="2" id="KW-0732">Signal</keyword>
<feature type="domain" description="EF-hand" evidence="3">
    <location>
        <begin position="65"/>
        <end position="100"/>
    </location>
</feature>
<proteinExistence type="predicted"/>
<dbReference type="Pfam" id="PF13202">
    <property type="entry name" value="EF-hand_5"/>
    <property type="match status" value="3"/>
</dbReference>
<accession>A0A6I4TNL1</accession>
<feature type="region of interest" description="Disordered" evidence="1">
    <location>
        <begin position="151"/>
        <end position="192"/>
    </location>
</feature>
<gene>
    <name evidence="4" type="ORF">GRI97_01515</name>
</gene>
<name>A0A6I4TNL1_9SPHN</name>
<dbReference type="Proteomes" id="UP000469430">
    <property type="component" value="Unassembled WGS sequence"/>
</dbReference>
<protein>
    <recommendedName>
        <fullName evidence="3">EF-hand domain-containing protein</fullName>
    </recommendedName>
</protein>
<dbReference type="GO" id="GO:0005509">
    <property type="term" value="F:calcium ion binding"/>
    <property type="evidence" value="ECO:0007669"/>
    <property type="project" value="InterPro"/>
</dbReference>
<dbReference type="PROSITE" id="PS00018">
    <property type="entry name" value="EF_HAND_1"/>
    <property type="match status" value="1"/>
</dbReference>
<evidence type="ECO:0000256" key="2">
    <source>
        <dbReference type="SAM" id="SignalP"/>
    </source>
</evidence>
<dbReference type="InterPro" id="IPR018247">
    <property type="entry name" value="EF_Hand_1_Ca_BS"/>
</dbReference>
<reference evidence="4 5" key="1">
    <citation type="submission" date="2019-12" db="EMBL/GenBank/DDBJ databases">
        <title>Genomic-based taxomic classification of the family Erythrobacteraceae.</title>
        <authorList>
            <person name="Xu L."/>
        </authorList>
    </citation>
    <scope>NUCLEOTIDE SEQUENCE [LARGE SCALE GENOMIC DNA]</scope>
    <source>
        <strain evidence="4 5">S36</strain>
    </source>
</reference>
<evidence type="ECO:0000256" key="1">
    <source>
        <dbReference type="SAM" id="MobiDB-lite"/>
    </source>
</evidence>
<evidence type="ECO:0000313" key="5">
    <source>
        <dbReference type="Proteomes" id="UP000469430"/>
    </source>
</evidence>
<feature type="chain" id="PRO_5026191067" description="EF-hand domain-containing protein" evidence="2">
    <location>
        <begin position="24"/>
        <end position="192"/>
    </location>
</feature>
<dbReference type="Gene3D" id="1.10.238.10">
    <property type="entry name" value="EF-hand"/>
    <property type="match status" value="1"/>
</dbReference>
<dbReference type="RefSeq" id="WP_161389378.1">
    <property type="nucleotide sequence ID" value="NZ_JBHSCP010000001.1"/>
</dbReference>
<evidence type="ECO:0000313" key="4">
    <source>
        <dbReference type="EMBL" id="MXO97665.1"/>
    </source>
</evidence>
<sequence>MRKIIILSLAAGATLMAGGAAFAQGPAPARPAPGADITRAQVQERATATFARMDANKDGKIDAADREVRQRARFDRLDADKNGAISFAEFTTRPERPERAEARPQGEPGQRAERRRGRGHRGGGFGMFGPGPGAKDGMTQAEFVAAALARFDQADTDRNGVLTQAERKAARPERPERGPRGERAPRPAPSAS</sequence>
<organism evidence="4 5">
    <name type="scientific">Croceibacterium xixiisoli</name>
    <dbReference type="NCBI Taxonomy" id="1476466"/>
    <lineage>
        <taxon>Bacteria</taxon>
        <taxon>Pseudomonadati</taxon>
        <taxon>Pseudomonadota</taxon>
        <taxon>Alphaproteobacteria</taxon>
        <taxon>Sphingomonadales</taxon>
        <taxon>Erythrobacteraceae</taxon>
        <taxon>Croceibacterium</taxon>
    </lineage>
</organism>
<dbReference type="AlphaFoldDB" id="A0A6I4TNL1"/>
<dbReference type="EMBL" id="WTYJ01000001">
    <property type="protein sequence ID" value="MXO97665.1"/>
    <property type="molecule type" value="Genomic_DNA"/>
</dbReference>
<feature type="compositionally biased region" description="Basic and acidic residues" evidence="1">
    <location>
        <begin position="165"/>
        <end position="185"/>
    </location>
</feature>
<feature type="compositionally biased region" description="Gly residues" evidence="1">
    <location>
        <begin position="122"/>
        <end position="134"/>
    </location>
</feature>
<keyword evidence="5" id="KW-1185">Reference proteome</keyword>
<comment type="caution">
    <text evidence="4">The sequence shown here is derived from an EMBL/GenBank/DDBJ whole genome shotgun (WGS) entry which is preliminary data.</text>
</comment>
<feature type="signal peptide" evidence="2">
    <location>
        <begin position="1"/>
        <end position="23"/>
    </location>
</feature>
<dbReference type="InterPro" id="IPR011992">
    <property type="entry name" value="EF-hand-dom_pair"/>
</dbReference>
<dbReference type="InterPro" id="IPR002048">
    <property type="entry name" value="EF_hand_dom"/>
</dbReference>
<dbReference type="PROSITE" id="PS50222">
    <property type="entry name" value="EF_HAND_2"/>
    <property type="match status" value="1"/>
</dbReference>
<evidence type="ECO:0000259" key="3">
    <source>
        <dbReference type="PROSITE" id="PS50222"/>
    </source>
</evidence>
<feature type="compositionally biased region" description="Basic and acidic residues" evidence="1">
    <location>
        <begin position="92"/>
        <end position="104"/>
    </location>
</feature>
<dbReference type="SUPFAM" id="SSF47473">
    <property type="entry name" value="EF-hand"/>
    <property type="match status" value="1"/>
</dbReference>
<feature type="region of interest" description="Disordered" evidence="1">
    <location>
        <begin position="89"/>
        <end position="139"/>
    </location>
</feature>
<dbReference type="OrthoDB" id="113323at2"/>